<proteinExistence type="predicted"/>
<dbReference type="EMBL" id="JBHTHX010000600">
    <property type="protein sequence ID" value="MFD0886404.1"/>
    <property type="molecule type" value="Genomic_DNA"/>
</dbReference>
<accession>A0ABW3DTT1</accession>
<keyword evidence="2" id="KW-1185">Reference proteome</keyword>
<dbReference type="InterPro" id="IPR036162">
    <property type="entry name" value="Resolvase-like_N_sf"/>
</dbReference>
<protein>
    <submittedName>
        <fullName evidence="1">Uncharacterized protein</fullName>
    </submittedName>
</protein>
<organism evidence="1 2">
    <name type="scientific">Streptosporangium algeriense</name>
    <dbReference type="NCBI Taxonomy" id="1682748"/>
    <lineage>
        <taxon>Bacteria</taxon>
        <taxon>Bacillati</taxon>
        <taxon>Actinomycetota</taxon>
        <taxon>Actinomycetes</taxon>
        <taxon>Streptosporangiales</taxon>
        <taxon>Streptosporangiaceae</taxon>
        <taxon>Streptosporangium</taxon>
    </lineage>
</organism>
<name>A0ABW3DTT1_9ACTN</name>
<evidence type="ECO:0000313" key="2">
    <source>
        <dbReference type="Proteomes" id="UP001597024"/>
    </source>
</evidence>
<comment type="caution">
    <text evidence="1">The sequence shown here is derived from an EMBL/GenBank/DDBJ whole genome shotgun (WGS) entry which is preliminary data.</text>
</comment>
<gene>
    <name evidence="1" type="ORF">ACFQ08_17810</name>
</gene>
<sequence>MLFGCALISTADQNPGHRIDALPRLDVDRDAIHLDKAGGAKASRPSPGLVLKPLRQGDALKVTRRLADLGYSAAGRSGRRVRLLA</sequence>
<reference evidence="2" key="1">
    <citation type="journal article" date="2019" name="Int. J. Syst. Evol. Microbiol.">
        <title>The Global Catalogue of Microorganisms (GCM) 10K type strain sequencing project: providing services to taxonomists for standard genome sequencing and annotation.</title>
        <authorList>
            <consortium name="The Broad Institute Genomics Platform"/>
            <consortium name="The Broad Institute Genome Sequencing Center for Infectious Disease"/>
            <person name="Wu L."/>
            <person name="Ma J."/>
        </authorList>
    </citation>
    <scope>NUCLEOTIDE SEQUENCE [LARGE SCALE GENOMIC DNA]</scope>
    <source>
        <strain evidence="2">CCUG 62974</strain>
    </source>
</reference>
<dbReference type="SUPFAM" id="SSF53041">
    <property type="entry name" value="Resolvase-like"/>
    <property type="match status" value="1"/>
</dbReference>
<evidence type="ECO:0000313" key="1">
    <source>
        <dbReference type="EMBL" id="MFD0886404.1"/>
    </source>
</evidence>
<dbReference type="Proteomes" id="UP001597024">
    <property type="component" value="Unassembled WGS sequence"/>
</dbReference>